<evidence type="ECO:0000313" key="2">
    <source>
        <dbReference type="Proteomes" id="UP000652761"/>
    </source>
</evidence>
<proteinExistence type="predicted"/>
<reference evidence="1" key="1">
    <citation type="submission" date="2017-07" db="EMBL/GenBank/DDBJ databases">
        <title>Taro Niue Genome Assembly and Annotation.</title>
        <authorList>
            <person name="Atibalentja N."/>
            <person name="Keating K."/>
            <person name="Fields C.J."/>
        </authorList>
    </citation>
    <scope>NUCLEOTIDE SEQUENCE</scope>
    <source>
        <strain evidence="1">Niue_2</strain>
        <tissue evidence="1">Leaf</tissue>
    </source>
</reference>
<accession>A0A843W8Q8</accession>
<dbReference type="AlphaFoldDB" id="A0A843W8Q8"/>
<dbReference type="EMBL" id="NMUH01003614">
    <property type="protein sequence ID" value="MQM06392.1"/>
    <property type="molecule type" value="Genomic_DNA"/>
</dbReference>
<organism evidence="1 2">
    <name type="scientific">Colocasia esculenta</name>
    <name type="common">Wild taro</name>
    <name type="synonym">Arum esculentum</name>
    <dbReference type="NCBI Taxonomy" id="4460"/>
    <lineage>
        <taxon>Eukaryota</taxon>
        <taxon>Viridiplantae</taxon>
        <taxon>Streptophyta</taxon>
        <taxon>Embryophyta</taxon>
        <taxon>Tracheophyta</taxon>
        <taxon>Spermatophyta</taxon>
        <taxon>Magnoliopsida</taxon>
        <taxon>Liliopsida</taxon>
        <taxon>Araceae</taxon>
        <taxon>Aroideae</taxon>
        <taxon>Colocasieae</taxon>
        <taxon>Colocasia</taxon>
    </lineage>
</organism>
<evidence type="ECO:0000313" key="1">
    <source>
        <dbReference type="EMBL" id="MQM06392.1"/>
    </source>
</evidence>
<gene>
    <name evidence="1" type="ORF">Taro_039215</name>
</gene>
<comment type="caution">
    <text evidence="1">The sequence shown here is derived from an EMBL/GenBank/DDBJ whole genome shotgun (WGS) entry which is preliminary data.</text>
</comment>
<name>A0A843W8Q8_COLES</name>
<keyword evidence="2" id="KW-1185">Reference proteome</keyword>
<protein>
    <submittedName>
        <fullName evidence="1">Uncharacterized protein</fullName>
    </submittedName>
</protein>
<dbReference type="Proteomes" id="UP000652761">
    <property type="component" value="Unassembled WGS sequence"/>
</dbReference>
<sequence>MELSTSACVLYAVVVRPVSYRMSGLALPCGRVVVVTTGKPWCDLTVSTLVPGSVDTSPVSRRSSCLTGTKLQAILSRGRTWESRGIPGEKVVVLGKGVDPIEEAQEKKDFWHFRCHQSRALPIEENLHRFPSRLLNSSVCKASSSKNTHSTST</sequence>